<feature type="compositionally biased region" description="Low complexity" evidence="1">
    <location>
        <begin position="391"/>
        <end position="402"/>
    </location>
</feature>
<dbReference type="AlphaFoldDB" id="A0A8T3A9R0"/>
<feature type="compositionally biased region" description="Polar residues" evidence="1">
    <location>
        <begin position="368"/>
        <end position="390"/>
    </location>
</feature>
<dbReference type="InterPro" id="IPR040256">
    <property type="entry name" value="At4g02000-like"/>
</dbReference>
<keyword evidence="4" id="KW-1185">Reference proteome</keyword>
<dbReference type="Proteomes" id="UP000829196">
    <property type="component" value="Unassembled WGS sequence"/>
</dbReference>
<dbReference type="OrthoDB" id="682893at2759"/>
<protein>
    <recommendedName>
        <fullName evidence="2">DUF4283 domain-containing protein</fullName>
    </recommendedName>
</protein>
<dbReference type="PANTHER" id="PTHR31286:SF180">
    <property type="entry name" value="OS10G0362600 PROTEIN"/>
    <property type="match status" value="1"/>
</dbReference>
<dbReference type="InterPro" id="IPR025558">
    <property type="entry name" value="DUF4283"/>
</dbReference>
<feature type="domain" description="DUF4283" evidence="2">
    <location>
        <begin position="70"/>
        <end position="151"/>
    </location>
</feature>
<evidence type="ECO:0000259" key="2">
    <source>
        <dbReference type="Pfam" id="PF14111"/>
    </source>
</evidence>
<feature type="region of interest" description="Disordered" evidence="1">
    <location>
        <begin position="253"/>
        <end position="333"/>
    </location>
</feature>
<feature type="compositionally biased region" description="Low complexity" evidence="1">
    <location>
        <begin position="264"/>
        <end position="278"/>
    </location>
</feature>
<proteinExistence type="predicted"/>
<feature type="compositionally biased region" description="Low complexity" evidence="1">
    <location>
        <begin position="7"/>
        <end position="22"/>
    </location>
</feature>
<reference evidence="3" key="1">
    <citation type="journal article" date="2022" name="Front. Genet.">
        <title>Chromosome-Scale Assembly of the Dendrobium nobile Genome Provides Insights Into the Molecular Mechanism of the Biosynthesis of the Medicinal Active Ingredient of Dendrobium.</title>
        <authorList>
            <person name="Xu Q."/>
            <person name="Niu S.-C."/>
            <person name="Li K.-L."/>
            <person name="Zheng P.-J."/>
            <person name="Zhang X.-J."/>
            <person name="Jia Y."/>
            <person name="Liu Y."/>
            <person name="Niu Y.-X."/>
            <person name="Yu L.-H."/>
            <person name="Chen D.-F."/>
            <person name="Zhang G.-Q."/>
        </authorList>
    </citation>
    <scope>NUCLEOTIDE SEQUENCE</scope>
    <source>
        <tissue evidence="3">Leaf</tissue>
    </source>
</reference>
<dbReference type="PANTHER" id="PTHR31286">
    <property type="entry name" value="GLYCINE-RICH CELL WALL STRUCTURAL PROTEIN 1.8-LIKE"/>
    <property type="match status" value="1"/>
</dbReference>
<organism evidence="3 4">
    <name type="scientific">Dendrobium nobile</name>
    <name type="common">Orchid</name>
    <dbReference type="NCBI Taxonomy" id="94219"/>
    <lineage>
        <taxon>Eukaryota</taxon>
        <taxon>Viridiplantae</taxon>
        <taxon>Streptophyta</taxon>
        <taxon>Embryophyta</taxon>
        <taxon>Tracheophyta</taxon>
        <taxon>Spermatophyta</taxon>
        <taxon>Magnoliopsida</taxon>
        <taxon>Liliopsida</taxon>
        <taxon>Asparagales</taxon>
        <taxon>Orchidaceae</taxon>
        <taxon>Epidendroideae</taxon>
        <taxon>Malaxideae</taxon>
        <taxon>Dendrobiinae</taxon>
        <taxon>Dendrobium</taxon>
    </lineage>
</organism>
<evidence type="ECO:0000313" key="3">
    <source>
        <dbReference type="EMBL" id="KAI0489283.1"/>
    </source>
</evidence>
<evidence type="ECO:0000256" key="1">
    <source>
        <dbReference type="SAM" id="MobiDB-lite"/>
    </source>
</evidence>
<gene>
    <name evidence="3" type="ORF">KFK09_029125</name>
</gene>
<comment type="caution">
    <text evidence="3">The sequence shown here is derived from an EMBL/GenBank/DDBJ whole genome shotgun (WGS) entry which is preliminary data.</text>
</comment>
<feature type="region of interest" description="Disordered" evidence="1">
    <location>
        <begin position="1"/>
        <end position="22"/>
    </location>
</feature>
<sequence>MADKMFPSLPTLPSSTISSPSRPSVLPLWKNLLTTTPQISSDFSHSLSYTPTQNFTANFTADQYVAGAPEWSLSLVGYSIGKRPFYEALLSTIKKAWQLEGELSLLTMDDGFFLLKFTALEDYEHAWTGGPWFFFGKPFILQKWSPDFIPKREEFPSIPLWIKIMNLPLSLRTPEGISKLASCVGIPNAVDALTAAKTRLTFARVCIQVTSNSPLPEEIFFSIDGKITPLRVHYDWKPEHCSQCGSIMHPPTLCPKDPITKPISNNNTRGRSSSRNTRPSPPPRLTILKPPLQTKPPLNNDVSAQPPNIHPPTKITTSLSIPNLNSPSGELQDSTDMFLKTTAPKLIITSNKFQTLGDADPIDVLQPQNTSLVSSPTRKNQTPTTSTKAHNTQNQNSQPQTSARFHQSNIPPIATETSGSSSSSSTVHLDTNQNKKTN</sequence>
<dbReference type="EMBL" id="JAGYWB010000019">
    <property type="protein sequence ID" value="KAI0489283.1"/>
    <property type="molecule type" value="Genomic_DNA"/>
</dbReference>
<evidence type="ECO:0000313" key="4">
    <source>
        <dbReference type="Proteomes" id="UP000829196"/>
    </source>
</evidence>
<accession>A0A8T3A9R0</accession>
<dbReference type="Pfam" id="PF14111">
    <property type="entry name" value="DUF4283"/>
    <property type="match status" value="1"/>
</dbReference>
<feature type="compositionally biased region" description="Polar residues" evidence="1">
    <location>
        <begin position="426"/>
        <end position="438"/>
    </location>
</feature>
<name>A0A8T3A9R0_DENNO</name>
<feature type="region of interest" description="Disordered" evidence="1">
    <location>
        <begin position="368"/>
        <end position="438"/>
    </location>
</feature>
<feature type="compositionally biased region" description="Polar residues" evidence="1">
    <location>
        <begin position="314"/>
        <end position="333"/>
    </location>
</feature>
<feature type="compositionally biased region" description="Polar residues" evidence="1">
    <location>
        <begin position="296"/>
        <end position="306"/>
    </location>
</feature>